<comment type="caution">
    <text evidence="2">The sequence shown here is derived from an EMBL/GenBank/DDBJ whole genome shotgun (WGS) entry which is preliminary data.</text>
</comment>
<evidence type="ECO:0000256" key="1">
    <source>
        <dbReference type="SAM" id="SignalP"/>
    </source>
</evidence>
<accession>A0A4Z0Q755</accession>
<evidence type="ECO:0000313" key="2">
    <source>
        <dbReference type="EMBL" id="TGE24973.1"/>
    </source>
</evidence>
<evidence type="ECO:0008006" key="4">
    <source>
        <dbReference type="Google" id="ProtNLM"/>
    </source>
</evidence>
<sequence>MHKILILLAAITVSSSAAWAQAPVKKANSKIESAKPAHAPKTPEQQADHFTKGLTQKLSLSADQAQRVRQLRLAYEQEQQAVKAKYGTDHKNPAQRQELKAVKQRFDTQLKQVFSAEQATKYARLREEKRQKHAKGQEKLKAKS</sequence>
<reference evidence="2 3" key="1">
    <citation type="submission" date="2019-04" db="EMBL/GenBank/DDBJ databases">
        <authorList>
            <person name="Feng G."/>
            <person name="Zhang J."/>
            <person name="Zhu H."/>
        </authorList>
    </citation>
    <scope>NUCLEOTIDE SEQUENCE [LARGE SCALE GENOMIC DNA]</scope>
    <source>
        <strain evidence="2 3">JCM 31653</strain>
    </source>
</reference>
<dbReference type="Proteomes" id="UP000297549">
    <property type="component" value="Unassembled WGS sequence"/>
</dbReference>
<dbReference type="OrthoDB" id="961437at2"/>
<feature type="chain" id="PRO_5021478401" description="DUF4890 domain-containing protein" evidence="1">
    <location>
        <begin position="21"/>
        <end position="144"/>
    </location>
</feature>
<proteinExistence type="predicted"/>
<organism evidence="2 3">
    <name type="scientific">Hymenobacter aquaticus</name>
    <dbReference type="NCBI Taxonomy" id="1867101"/>
    <lineage>
        <taxon>Bacteria</taxon>
        <taxon>Pseudomonadati</taxon>
        <taxon>Bacteroidota</taxon>
        <taxon>Cytophagia</taxon>
        <taxon>Cytophagales</taxon>
        <taxon>Hymenobacteraceae</taxon>
        <taxon>Hymenobacter</taxon>
    </lineage>
</organism>
<gene>
    <name evidence="2" type="ORF">E5K00_07165</name>
</gene>
<protein>
    <recommendedName>
        <fullName evidence="4">DUF4890 domain-containing protein</fullName>
    </recommendedName>
</protein>
<evidence type="ECO:0000313" key="3">
    <source>
        <dbReference type="Proteomes" id="UP000297549"/>
    </source>
</evidence>
<dbReference type="EMBL" id="SRLC01000001">
    <property type="protein sequence ID" value="TGE24973.1"/>
    <property type="molecule type" value="Genomic_DNA"/>
</dbReference>
<feature type="signal peptide" evidence="1">
    <location>
        <begin position="1"/>
        <end position="20"/>
    </location>
</feature>
<keyword evidence="1" id="KW-0732">Signal</keyword>
<keyword evidence="3" id="KW-1185">Reference proteome</keyword>
<dbReference type="RefSeq" id="WP_135462552.1">
    <property type="nucleotide sequence ID" value="NZ_SRLC01000001.1"/>
</dbReference>
<name>A0A4Z0Q755_9BACT</name>
<dbReference type="AlphaFoldDB" id="A0A4Z0Q755"/>